<reference evidence="1" key="1">
    <citation type="journal article" date="2022" name="IScience">
        <title>Evolution of zygomycete secretomes and the origins of terrestrial fungal ecologies.</title>
        <authorList>
            <person name="Chang Y."/>
            <person name="Wang Y."/>
            <person name="Mondo S."/>
            <person name="Ahrendt S."/>
            <person name="Andreopoulos W."/>
            <person name="Barry K."/>
            <person name="Beard J."/>
            <person name="Benny G.L."/>
            <person name="Blankenship S."/>
            <person name="Bonito G."/>
            <person name="Cuomo C."/>
            <person name="Desiro A."/>
            <person name="Gervers K.A."/>
            <person name="Hundley H."/>
            <person name="Kuo A."/>
            <person name="LaButti K."/>
            <person name="Lang B.F."/>
            <person name="Lipzen A."/>
            <person name="O'Donnell K."/>
            <person name="Pangilinan J."/>
            <person name="Reynolds N."/>
            <person name="Sandor L."/>
            <person name="Smith M.E."/>
            <person name="Tsang A."/>
            <person name="Grigoriev I.V."/>
            <person name="Stajich J.E."/>
            <person name="Spatafora J.W."/>
        </authorList>
    </citation>
    <scope>NUCLEOTIDE SEQUENCE</scope>
    <source>
        <strain evidence="1">RSA 2281</strain>
    </source>
</reference>
<protein>
    <submittedName>
        <fullName evidence="1">Uncharacterized protein</fullName>
    </submittedName>
</protein>
<dbReference type="AlphaFoldDB" id="A0AAD5P7F9"/>
<gene>
    <name evidence="1" type="ORF">BDA99DRAFT_312988</name>
</gene>
<name>A0AAD5P7F9_9FUNG</name>
<reference evidence="1" key="2">
    <citation type="submission" date="2023-02" db="EMBL/GenBank/DDBJ databases">
        <authorList>
            <consortium name="DOE Joint Genome Institute"/>
            <person name="Mondo S.J."/>
            <person name="Chang Y."/>
            <person name="Wang Y."/>
            <person name="Ahrendt S."/>
            <person name="Andreopoulos W."/>
            <person name="Barry K."/>
            <person name="Beard J."/>
            <person name="Benny G.L."/>
            <person name="Blankenship S."/>
            <person name="Bonito G."/>
            <person name="Cuomo C."/>
            <person name="Desiro A."/>
            <person name="Gervers K.A."/>
            <person name="Hundley H."/>
            <person name="Kuo A."/>
            <person name="LaButti K."/>
            <person name="Lang B.F."/>
            <person name="Lipzen A."/>
            <person name="O'Donnell K."/>
            <person name="Pangilinan J."/>
            <person name="Reynolds N."/>
            <person name="Sandor L."/>
            <person name="Smith M.W."/>
            <person name="Tsang A."/>
            <person name="Grigoriev I.V."/>
            <person name="Stajich J.E."/>
            <person name="Spatafora J.W."/>
        </authorList>
    </citation>
    <scope>NUCLEOTIDE SEQUENCE</scope>
    <source>
        <strain evidence="1">RSA 2281</strain>
    </source>
</reference>
<comment type="caution">
    <text evidence="1">The sequence shown here is derived from an EMBL/GenBank/DDBJ whole genome shotgun (WGS) entry which is preliminary data.</text>
</comment>
<organism evidence="1 2">
    <name type="scientific">Phascolomyces articulosus</name>
    <dbReference type="NCBI Taxonomy" id="60185"/>
    <lineage>
        <taxon>Eukaryota</taxon>
        <taxon>Fungi</taxon>
        <taxon>Fungi incertae sedis</taxon>
        <taxon>Mucoromycota</taxon>
        <taxon>Mucoromycotina</taxon>
        <taxon>Mucoromycetes</taxon>
        <taxon>Mucorales</taxon>
        <taxon>Lichtheimiaceae</taxon>
        <taxon>Phascolomyces</taxon>
    </lineage>
</organism>
<dbReference type="EMBL" id="JAIXMP010000064">
    <property type="protein sequence ID" value="KAI9244006.1"/>
    <property type="molecule type" value="Genomic_DNA"/>
</dbReference>
<keyword evidence="2" id="KW-1185">Reference proteome</keyword>
<proteinExistence type="predicted"/>
<dbReference type="Proteomes" id="UP001209540">
    <property type="component" value="Unassembled WGS sequence"/>
</dbReference>
<evidence type="ECO:0000313" key="1">
    <source>
        <dbReference type="EMBL" id="KAI9244006.1"/>
    </source>
</evidence>
<sequence length="187" mass="20697">MGTICSSHAMHTPMMVPSGTTKELSKVIVPRQVLAFGMQNGSIRMIMLEYPIRNDVFHTSSMTIEVSELDGSPVTAVELLPPNSHHQFFANIRSSHGRRQNSINSGGSSCHDARLIAGTIKGFLVHFKVQPFSKIDVSKPNRIKKYTFYDDDAITQIKTLRDGKNDTKCVIAVGQDSSWNIGRAVYS</sequence>
<accession>A0AAD5P7F9</accession>
<evidence type="ECO:0000313" key="2">
    <source>
        <dbReference type="Proteomes" id="UP001209540"/>
    </source>
</evidence>